<proteinExistence type="predicted"/>
<evidence type="ECO:0000256" key="1">
    <source>
        <dbReference type="SAM" id="MobiDB-lite"/>
    </source>
</evidence>
<gene>
    <name evidence="3" type="ORF">QYE76_005410</name>
</gene>
<evidence type="ECO:0000259" key="2">
    <source>
        <dbReference type="Pfam" id="PF14392"/>
    </source>
</evidence>
<protein>
    <recommendedName>
        <fullName evidence="2">Zinc knuckle CX2CX4HX4C domain-containing protein</fullName>
    </recommendedName>
</protein>
<dbReference type="AlphaFoldDB" id="A0AAD8W0Q3"/>
<comment type="caution">
    <text evidence="3">The sequence shown here is derived from an EMBL/GenBank/DDBJ whole genome shotgun (WGS) entry which is preliminary data.</text>
</comment>
<accession>A0AAD8W0Q3</accession>
<dbReference type="Proteomes" id="UP001231189">
    <property type="component" value="Unassembled WGS sequence"/>
</dbReference>
<keyword evidence="4" id="KW-1185">Reference proteome</keyword>
<feature type="compositionally biased region" description="Basic and acidic residues" evidence="1">
    <location>
        <begin position="112"/>
        <end position="130"/>
    </location>
</feature>
<organism evidence="3 4">
    <name type="scientific">Lolium multiflorum</name>
    <name type="common">Italian ryegrass</name>
    <name type="synonym">Lolium perenne subsp. multiflorum</name>
    <dbReference type="NCBI Taxonomy" id="4521"/>
    <lineage>
        <taxon>Eukaryota</taxon>
        <taxon>Viridiplantae</taxon>
        <taxon>Streptophyta</taxon>
        <taxon>Embryophyta</taxon>
        <taxon>Tracheophyta</taxon>
        <taxon>Spermatophyta</taxon>
        <taxon>Magnoliopsida</taxon>
        <taxon>Liliopsida</taxon>
        <taxon>Poales</taxon>
        <taxon>Poaceae</taxon>
        <taxon>BOP clade</taxon>
        <taxon>Pooideae</taxon>
        <taxon>Poodae</taxon>
        <taxon>Poeae</taxon>
        <taxon>Poeae Chloroplast Group 2 (Poeae type)</taxon>
        <taxon>Loliodinae</taxon>
        <taxon>Loliinae</taxon>
        <taxon>Lolium</taxon>
    </lineage>
</organism>
<evidence type="ECO:0000313" key="3">
    <source>
        <dbReference type="EMBL" id="KAK1631095.1"/>
    </source>
</evidence>
<dbReference type="InterPro" id="IPR025836">
    <property type="entry name" value="Zn_knuckle_CX2CX4HX4C"/>
</dbReference>
<evidence type="ECO:0000313" key="4">
    <source>
        <dbReference type="Proteomes" id="UP001231189"/>
    </source>
</evidence>
<dbReference type="Pfam" id="PF14392">
    <property type="entry name" value="zf-CCHC_4"/>
    <property type="match status" value="1"/>
</dbReference>
<feature type="domain" description="Zinc knuckle CX2CX4HX4C" evidence="2">
    <location>
        <begin position="7"/>
        <end position="27"/>
    </location>
</feature>
<dbReference type="EMBL" id="JAUUTY010000005">
    <property type="protein sequence ID" value="KAK1631095.1"/>
    <property type="molecule type" value="Genomic_DNA"/>
</dbReference>
<name>A0AAD8W0Q3_LOLMU</name>
<feature type="region of interest" description="Disordered" evidence="1">
    <location>
        <begin position="50"/>
        <end position="130"/>
    </location>
</feature>
<reference evidence="3" key="1">
    <citation type="submission" date="2023-07" db="EMBL/GenBank/DDBJ databases">
        <title>A chromosome-level genome assembly of Lolium multiflorum.</title>
        <authorList>
            <person name="Chen Y."/>
            <person name="Copetti D."/>
            <person name="Kolliker R."/>
            <person name="Studer B."/>
        </authorList>
    </citation>
    <scope>NUCLEOTIDE SEQUENCE</scope>
    <source>
        <strain evidence="3">02402/16</strain>
        <tissue evidence="3">Leaf</tissue>
    </source>
</reference>
<sequence>MHFQVMYEKLPRVCKVCGLFGHDHLECGDGVHEEHDKQYGTCMITPFEDWHPQTPGVSMKTPSGDGSRGGNSGKGAASSRKRPQGGSPVAKLLGAKVTTPGLPQITVGLGQEGKDHGSGVKKNLDVAKLR</sequence>